<keyword evidence="3" id="KW-1185">Reference proteome</keyword>
<comment type="caution">
    <text evidence="2">The sequence shown here is derived from an EMBL/GenBank/DDBJ whole genome shotgun (WGS) entry which is preliminary data.</text>
</comment>
<accession>A0A316TG94</accession>
<reference evidence="2 3" key="1">
    <citation type="submission" date="2018-05" db="EMBL/GenBank/DDBJ databases">
        <title>Nocardioides silvaticus genome.</title>
        <authorList>
            <person name="Li C."/>
            <person name="Wang G."/>
        </authorList>
    </citation>
    <scope>NUCLEOTIDE SEQUENCE [LARGE SCALE GENOMIC DNA]</scope>
    <source>
        <strain evidence="2 3">CCTCC AB 2018079</strain>
    </source>
</reference>
<dbReference type="AlphaFoldDB" id="A0A316TG94"/>
<protein>
    <recommendedName>
        <fullName evidence="4">Collagen-like protein</fullName>
    </recommendedName>
</protein>
<dbReference type="RefSeq" id="WP_109694088.1">
    <property type="nucleotide sequence ID" value="NZ_QGDD01000005.1"/>
</dbReference>
<evidence type="ECO:0008006" key="4">
    <source>
        <dbReference type="Google" id="ProtNLM"/>
    </source>
</evidence>
<keyword evidence="1" id="KW-0732">Signal</keyword>
<evidence type="ECO:0000313" key="2">
    <source>
        <dbReference type="EMBL" id="PWN02501.1"/>
    </source>
</evidence>
<dbReference type="Proteomes" id="UP000245507">
    <property type="component" value="Unassembled WGS sequence"/>
</dbReference>
<gene>
    <name evidence="2" type="ORF">DJ010_12230</name>
</gene>
<evidence type="ECO:0000313" key="3">
    <source>
        <dbReference type="Proteomes" id="UP000245507"/>
    </source>
</evidence>
<proteinExistence type="predicted"/>
<name>A0A316TG94_9ACTN</name>
<feature type="chain" id="PRO_5038620766" description="Collagen-like protein" evidence="1">
    <location>
        <begin position="30"/>
        <end position="168"/>
    </location>
</feature>
<sequence length="168" mass="17141">MGGRNLRRVRFVLVAALLLLGVTAGSATAGALITGARIKDGTVAGVDVRDQNLTGADVGDGKLTINDVGGLAPGPKGDAGAPGYPGADGVPGLVQRSAPRTLEPGEQLSWVVFCNTGEAAVSGGVSSERPDLVTVVRSFADGFFWSVEVLNDSTTQVRVHGWAMCIPV</sequence>
<feature type="signal peptide" evidence="1">
    <location>
        <begin position="1"/>
        <end position="29"/>
    </location>
</feature>
<dbReference type="EMBL" id="QGDD01000005">
    <property type="protein sequence ID" value="PWN02501.1"/>
    <property type="molecule type" value="Genomic_DNA"/>
</dbReference>
<organism evidence="2 3">
    <name type="scientific">Nocardioides silvaticus</name>
    <dbReference type="NCBI Taxonomy" id="2201891"/>
    <lineage>
        <taxon>Bacteria</taxon>
        <taxon>Bacillati</taxon>
        <taxon>Actinomycetota</taxon>
        <taxon>Actinomycetes</taxon>
        <taxon>Propionibacteriales</taxon>
        <taxon>Nocardioidaceae</taxon>
        <taxon>Nocardioides</taxon>
    </lineage>
</organism>
<evidence type="ECO:0000256" key="1">
    <source>
        <dbReference type="SAM" id="SignalP"/>
    </source>
</evidence>